<keyword evidence="5" id="KW-0238">DNA-binding</keyword>
<dbReference type="InterPro" id="IPR036390">
    <property type="entry name" value="WH_DNA-bd_sf"/>
</dbReference>
<keyword evidence="2" id="KW-0678">Repressor</keyword>
<dbReference type="SUPFAM" id="SSF46785">
    <property type="entry name" value="Winged helix' DNA-binding domain"/>
    <property type="match status" value="1"/>
</dbReference>
<dbReference type="Pfam" id="PF01475">
    <property type="entry name" value="FUR"/>
    <property type="match status" value="1"/>
</dbReference>
<gene>
    <name evidence="7" type="ORF">KHQ06_13755</name>
</gene>
<dbReference type="InterPro" id="IPR043135">
    <property type="entry name" value="Fur_C"/>
</dbReference>
<keyword evidence="6" id="KW-0804">Transcription</keyword>
<dbReference type="InterPro" id="IPR002481">
    <property type="entry name" value="FUR"/>
</dbReference>
<dbReference type="PANTHER" id="PTHR33202:SF7">
    <property type="entry name" value="FERRIC UPTAKE REGULATION PROTEIN"/>
    <property type="match status" value="1"/>
</dbReference>
<evidence type="ECO:0000256" key="4">
    <source>
        <dbReference type="ARBA" id="ARBA00023015"/>
    </source>
</evidence>
<reference evidence="7 8" key="1">
    <citation type="submission" date="2021-04" db="EMBL/GenBank/DDBJ databases">
        <title>Nocardia tengchongensis.</title>
        <authorList>
            <person name="Zhuang k."/>
            <person name="Ran Y."/>
            <person name="Li W."/>
        </authorList>
    </citation>
    <scope>NUCLEOTIDE SEQUENCE [LARGE SCALE GENOMIC DNA]</scope>
    <source>
        <strain evidence="7 8">CFH S0057</strain>
    </source>
</reference>
<keyword evidence="4" id="KW-0805">Transcription regulation</keyword>
<evidence type="ECO:0000313" key="8">
    <source>
        <dbReference type="Proteomes" id="UP000683310"/>
    </source>
</evidence>
<keyword evidence="3" id="KW-0862">Zinc</keyword>
<evidence type="ECO:0000313" key="7">
    <source>
        <dbReference type="EMBL" id="QVI24871.1"/>
    </source>
</evidence>
<comment type="similarity">
    <text evidence="1">Belongs to the Fur family.</text>
</comment>
<dbReference type="PANTHER" id="PTHR33202">
    <property type="entry name" value="ZINC UPTAKE REGULATION PROTEIN"/>
    <property type="match status" value="1"/>
</dbReference>
<protein>
    <submittedName>
        <fullName evidence="7">Transcriptional repressor</fullName>
    </submittedName>
</protein>
<accession>A0ABX8CZX0</accession>
<evidence type="ECO:0000256" key="6">
    <source>
        <dbReference type="ARBA" id="ARBA00023163"/>
    </source>
</evidence>
<name>A0ABX8CZX0_9NOCA</name>
<dbReference type="Proteomes" id="UP000683310">
    <property type="component" value="Chromosome"/>
</dbReference>
<evidence type="ECO:0000256" key="2">
    <source>
        <dbReference type="ARBA" id="ARBA00022491"/>
    </source>
</evidence>
<dbReference type="InterPro" id="IPR036388">
    <property type="entry name" value="WH-like_DNA-bd_sf"/>
</dbReference>
<evidence type="ECO:0000256" key="3">
    <source>
        <dbReference type="ARBA" id="ARBA00022833"/>
    </source>
</evidence>
<dbReference type="CDD" id="cd07153">
    <property type="entry name" value="Fur_like"/>
    <property type="match status" value="1"/>
</dbReference>
<evidence type="ECO:0000256" key="1">
    <source>
        <dbReference type="ARBA" id="ARBA00007957"/>
    </source>
</evidence>
<proteinExistence type="inferred from homology"/>
<dbReference type="EMBL" id="CP074371">
    <property type="protein sequence ID" value="QVI24871.1"/>
    <property type="molecule type" value="Genomic_DNA"/>
</dbReference>
<sequence>MLLRDHGLRCTAPRLAVLTALDRARKDGHLTVAQIQQVLTEAGHDVDLTTVYRTVSTLTDANVLHALVIDERVTSYGLTDMPHHHAVCTRCGAIDEVPSAHLAEALAEARAGSRFALPDTAGLTLHGLCPACQHDR</sequence>
<organism evidence="7 8">
    <name type="scientific">Nocardia tengchongensis</name>
    <dbReference type="NCBI Taxonomy" id="2055889"/>
    <lineage>
        <taxon>Bacteria</taxon>
        <taxon>Bacillati</taxon>
        <taxon>Actinomycetota</taxon>
        <taxon>Actinomycetes</taxon>
        <taxon>Mycobacteriales</taxon>
        <taxon>Nocardiaceae</taxon>
        <taxon>Nocardia</taxon>
    </lineage>
</organism>
<dbReference type="Gene3D" id="1.10.10.10">
    <property type="entry name" value="Winged helix-like DNA-binding domain superfamily/Winged helix DNA-binding domain"/>
    <property type="match status" value="1"/>
</dbReference>
<evidence type="ECO:0000256" key="5">
    <source>
        <dbReference type="ARBA" id="ARBA00023125"/>
    </source>
</evidence>
<dbReference type="Gene3D" id="3.30.1490.190">
    <property type="match status" value="1"/>
</dbReference>
<keyword evidence="8" id="KW-1185">Reference proteome</keyword>